<name>A0A183TA17_SCHSO</name>
<dbReference type="AlphaFoldDB" id="A0A183TA17"/>
<dbReference type="EMBL" id="UYSU01037987">
    <property type="protein sequence ID" value="VDL99700.1"/>
    <property type="molecule type" value="Genomic_DNA"/>
</dbReference>
<evidence type="ECO:0000313" key="2">
    <source>
        <dbReference type="Proteomes" id="UP000275846"/>
    </source>
</evidence>
<keyword evidence="2" id="KW-1185">Reference proteome</keyword>
<evidence type="ECO:0000313" key="1">
    <source>
        <dbReference type="EMBL" id="VDL99700.1"/>
    </source>
</evidence>
<evidence type="ECO:0000313" key="3">
    <source>
        <dbReference type="WBParaSite" id="SSLN_0001381801-mRNA-1"/>
    </source>
</evidence>
<reference evidence="1 2" key="2">
    <citation type="submission" date="2018-11" db="EMBL/GenBank/DDBJ databases">
        <authorList>
            <consortium name="Pathogen Informatics"/>
        </authorList>
    </citation>
    <scope>NUCLEOTIDE SEQUENCE [LARGE SCALE GENOMIC DNA]</scope>
    <source>
        <strain evidence="1 2">NST_G2</strain>
    </source>
</reference>
<organism evidence="3">
    <name type="scientific">Schistocephalus solidus</name>
    <name type="common">Tapeworm</name>
    <dbReference type="NCBI Taxonomy" id="70667"/>
    <lineage>
        <taxon>Eukaryota</taxon>
        <taxon>Metazoa</taxon>
        <taxon>Spiralia</taxon>
        <taxon>Lophotrochozoa</taxon>
        <taxon>Platyhelminthes</taxon>
        <taxon>Cestoda</taxon>
        <taxon>Eucestoda</taxon>
        <taxon>Diphyllobothriidea</taxon>
        <taxon>Diphyllobothriidae</taxon>
        <taxon>Schistocephalus</taxon>
    </lineage>
</organism>
<reference evidence="3" key="1">
    <citation type="submission" date="2016-06" db="UniProtKB">
        <authorList>
            <consortium name="WormBaseParasite"/>
        </authorList>
    </citation>
    <scope>IDENTIFICATION</scope>
</reference>
<protein>
    <submittedName>
        <fullName evidence="1 3">Uncharacterized protein</fullName>
    </submittedName>
</protein>
<dbReference type="Proteomes" id="UP000275846">
    <property type="component" value="Unassembled WGS sequence"/>
</dbReference>
<gene>
    <name evidence="1" type="ORF">SSLN_LOCUS13315</name>
</gene>
<accession>A0A183TA17</accession>
<sequence>MHQQSDNSNFYVKFFQSSLGLPTLTPGINSITLTIIETTSQFSSPVTPTSATTTAFAAATTTTTTTTSDGVSLLSCP</sequence>
<dbReference type="WBParaSite" id="SSLN_0001381801-mRNA-1">
    <property type="protein sequence ID" value="SSLN_0001381801-mRNA-1"/>
    <property type="gene ID" value="SSLN_0001381801"/>
</dbReference>
<proteinExistence type="predicted"/>